<sequence length="218" mass="24339">MRLLVVSDVHDKVSNFQKIASFLKNEIDATIVAGDLTYFKPFEHGVKVLRTMRDFTGRPVYFVPGNCDSPRLLTWDGEKDILNLHRRFIRLGSNYVYGIGGGNTSPFNTLIEWSEDELKSMLPTGNSQVCEKLVMVTHTPIYQFFDEAHGSNIGSISFYNFLRECAPLAWITGHVHEHSGVLKYGGTTIIHPGPLMKGYYAIVDLGDNEVVAVVGKLG</sequence>
<dbReference type="PANTHER" id="PTHR37523:SF1">
    <property type="entry name" value="CALCINEURIN-LIKE PHOSPHOESTERASE DOMAIN-CONTAINING PROTEIN"/>
    <property type="match status" value="1"/>
</dbReference>
<dbReference type="KEGG" id="tag:Tagg_0207"/>
<dbReference type="InterPro" id="IPR004843">
    <property type="entry name" value="Calcineurin-like_PHP"/>
</dbReference>
<dbReference type="GeneID" id="9165219"/>
<evidence type="ECO:0000259" key="1">
    <source>
        <dbReference type="Pfam" id="PF00149"/>
    </source>
</evidence>
<dbReference type="AlphaFoldDB" id="D5U037"/>
<dbReference type="InterPro" id="IPR029052">
    <property type="entry name" value="Metallo-depent_PP-like"/>
</dbReference>
<accession>D5U037</accession>
<organism evidence="2 3">
    <name type="scientific">Thermosphaera aggregans (strain DSM 11486 / M11TL)</name>
    <dbReference type="NCBI Taxonomy" id="633148"/>
    <lineage>
        <taxon>Archaea</taxon>
        <taxon>Thermoproteota</taxon>
        <taxon>Thermoprotei</taxon>
        <taxon>Desulfurococcales</taxon>
        <taxon>Desulfurococcaceae</taxon>
        <taxon>Thermosphaera</taxon>
    </lineage>
</organism>
<evidence type="ECO:0000313" key="3">
    <source>
        <dbReference type="Proteomes" id="UP000002376"/>
    </source>
</evidence>
<reference evidence="3" key="2">
    <citation type="journal article" date="2010" name="Stand. Genomic Sci.">
        <title>Complete genome sequence of Thermosphaera aggregans type strain (M11TLT).</title>
        <authorList>
            <person name="Spring S."/>
            <person name="Rachel R."/>
            <person name="Lapidus A."/>
            <person name="Davenport K."/>
            <person name="Tice H."/>
            <person name="Copeland A."/>
            <person name="Cheng J.-F."/>
            <person name="Lucas S."/>
            <person name="Chen F."/>
            <person name="Nolan M."/>
            <person name="Bruce D."/>
            <person name="Goodwin L."/>
            <person name="Pitluck S."/>
            <person name="Ivanova N."/>
            <person name="Mavromatis K."/>
            <person name="Ovchinnikova G."/>
            <person name="Pati A."/>
            <person name="Chen A."/>
            <person name="Palaniappan K."/>
            <person name="Land M."/>
            <person name="Hauser L."/>
            <person name="Chang Y.-J."/>
            <person name="Jeffries C.C."/>
            <person name="Brettin T."/>
            <person name="Detter J.C."/>
            <person name="Tapia R."/>
            <person name="Han C."/>
            <person name="Heimerl T."/>
            <person name="Weikl F."/>
            <person name="Brambilla E."/>
            <person name="Goker M."/>
            <person name="Bristow J."/>
            <person name="Eisen J.A."/>
            <person name="Markowitz V."/>
            <person name="Hugenholtz P."/>
            <person name="Kyrpides N.C."/>
            <person name="Klenk H.-P."/>
        </authorList>
    </citation>
    <scope>NUCLEOTIDE SEQUENCE [LARGE SCALE GENOMIC DNA]</scope>
    <source>
        <strain evidence="3">DSM 11486 / M11TL</strain>
    </source>
</reference>
<dbReference type="GO" id="GO:0016787">
    <property type="term" value="F:hydrolase activity"/>
    <property type="evidence" value="ECO:0007669"/>
    <property type="project" value="InterPro"/>
</dbReference>
<dbReference type="Pfam" id="PF00149">
    <property type="entry name" value="Metallophos"/>
    <property type="match status" value="1"/>
</dbReference>
<feature type="domain" description="Calcineurin-like phosphoesterase" evidence="1">
    <location>
        <begin position="1"/>
        <end position="177"/>
    </location>
</feature>
<dbReference type="eggNOG" id="arCOG01145">
    <property type="taxonomic scope" value="Archaea"/>
</dbReference>
<proteinExistence type="predicted"/>
<dbReference type="RefSeq" id="WP_013129080.1">
    <property type="nucleotide sequence ID" value="NC_014160.1"/>
</dbReference>
<reference key="3">
    <citation type="submission" date="2010-02" db="EMBL/GenBank/DDBJ databases">
        <title>Complete genome sequence of Thermosphaera aggregans type strain (M11TL).</title>
        <authorList>
            <consortium name="US DOE Joint Genome Institute (JGI-PGF)"/>
            <person name="Spring S."/>
            <person name="Lapidus A."/>
            <person name="Munk C."/>
            <person name="Schroeder M."/>
            <person name="Glavina Del Rio T."/>
            <person name="Tice H."/>
            <person name="Copeland A."/>
            <person name="Cheng J.-F."/>
            <person name="Lucas S."/>
            <person name="Chen F."/>
            <person name="Nolan M."/>
            <person name="Bruce D."/>
            <person name="Goodwin L."/>
            <person name="Pitluck S."/>
            <person name="Ivanova N."/>
            <person name="Mavromatis K."/>
            <person name="Ovchinnikova G."/>
            <person name="Pati A."/>
            <person name="Chen A."/>
            <person name="Palaniappan K."/>
            <person name="Land M."/>
            <person name="Hauser L."/>
            <person name="Chang Y.-J."/>
            <person name="Jeffries C.C."/>
            <person name="Brettin T."/>
            <person name="Detter J.C."/>
            <person name="Tapia R."/>
            <person name="Han C."/>
            <person name="Chain P."/>
            <person name="Heimerl T."/>
            <person name="Weik F."/>
            <person name="Goker M."/>
            <person name="Rachel R."/>
            <person name="Bristow J."/>
            <person name="Eisen J.A."/>
            <person name="Markowitz V."/>
            <person name="Hugenholtz P."/>
            <person name="Kyrpides N.C."/>
            <person name="Klenk H.-P."/>
        </authorList>
    </citation>
    <scope>NUCLEOTIDE SEQUENCE</scope>
    <source>
        <strain>DSM 11486</strain>
    </source>
</reference>
<reference evidence="2 3" key="1">
    <citation type="journal article" date="2010" name="Stand. Genomic Sci.">
        <title>Complete genome sequence of Thermosphaera aggregans type strain (M11TL).</title>
        <authorList>
            <person name="Spring S."/>
            <person name="Rachel R."/>
            <person name="Lapidus A."/>
            <person name="Davenport K."/>
            <person name="Tice H."/>
            <person name="Copeland A."/>
            <person name="Cheng J.F."/>
            <person name="Lucas S."/>
            <person name="Chen F."/>
            <person name="Nolan M."/>
            <person name="Bruce D."/>
            <person name="Goodwin L."/>
            <person name="Pitluck S."/>
            <person name="Ivanova N."/>
            <person name="Mavromatis K."/>
            <person name="Ovchinnikova G."/>
            <person name="Pati A."/>
            <person name="Chen A."/>
            <person name="Palaniappan K."/>
            <person name="Land M."/>
            <person name="Hauser L."/>
            <person name="Chang Y.J."/>
            <person name="Jeffries C.C."/>
            <person name="Brettin T."/>
            <person name="Detter J.C."/>
            <person name="Tapia R."/>
            <person name="Han C."/>
            <person name="Heimerl T."/>
            <person name="Weikl F."/>
            <person name="Brambilla E."/>
            <person name="Goker M."/>
            <person name="Bristow J."/>
            <person name="Eisen J.A."/>
            <person name="Markowitz V."/>
            <person name="Hugenholtz P."/>
            <person name="Kyrpides N.C."/>
            <person name="Klenk H.P."/>
        </authorList>
    </citation>
    <scope>NUCLEOTIDE SEQUENCE [LARGE SCALE GENOMIC DNA]</scope>
    <source>
        <strain evidence="3">DSM 11486 / M11TL</strain>
    </source>
</reference>
<dbReference type="EMBL" id="CP001939">
    <property type="protein sequence ID" value="ADG90487.1"/>
    <property type="molecule type" value="Genomic_DNA"/>
</dbReference>
<gene>
    <name evidence="2" type="ordered locus">Tagg_0207</name>
</gene>
<dbReference type="Proteomes" id="UP000002376">
    <property type="component" value="Chromosome"/>
</dbReference>
<name>D5U037_THEAM</name>
<evidence type="ECO:0000313" key="2">
    <source>
        <dbReference type="EMBL" id="ADG90487.1"/>
    </source>
</evidence>
<dbReference type="Gene3D" id="3.60.21.10">
    <property type="match status" value="1"/>
</dbReference>
<keyword evidence="3" id="KW-1185">Reference proteome</keyword>
<dbReference type="HOGENOM" id="CLU_041441_5_0_2"/>
<protein>
    <submittedName>
        <fullName evidence="2">Metallophosphoesterase</fullName>
    </submittedName>
</protein>
<dbReference type="SUPFAM" id="SSF56300">
    <property type="entry name" value="Metallo-dependent phosphatases"/>
    <property type="match status" value="1"/>
</dbReference>
<dbReference type="OrthoDB" id="50367at2157"/>
<dbReference type="PANTHER" id="PTHR37523">
    <property type="entry name" value="METALLOPHOSPHOESTERASE"/>
    <property type="match status" value="1"/>
</dbReference>